<keyword evidence="2" id="KW-1185">Reference proteome</keyword>
<sequence length="144" mass="16718">MNIIIKEYYASNVKFQFEVEEADINTYIIPIDMPSEHFSKSHIQGELMMVPKSNFEEDMQQLIPNSIGKDFLHDVLLCLQRTVHKHMIEFGRILASDLKTYVGESVLIVRGLSIALTNVELDIELRQRIFVYLYKGVVELLDNK</sequence>
<dbReference type="RefSeq" id="WP_320004268.1">
    <property type="nucleotide sequence ID" value="NZ_JAUHJS010000004.1"/>
</dbReference>
<evidence type="ECO:0000313" key="2">
    <source>
        <dbReference type="Proteomes" id="UP001168552"/>
    </source>
</evidence>
<proteinExistence type="predicted"/>
<organism evidence="1 2">
    <name type="scientific">Shiella aurantiaca</name>
    <dbReference type="NCBI Taxonomy" id="3058365"/>
    <lineage>
        <taxon>Bacteria</taxon>
        <taxon>Pseudomonadati</taxon>
        <taxon>Bacteroidota</taxon>
        <taxon>Cytophagia</taxon>
        <taxon>Cytophagales</taxon>
        <taxon>Shiellaceae</taxon>
        <taxon>Shiella</taxon>
    </lineage>
</organism>
<gene>
    <name evidence="1" type="ORF">QWY31_09505</name>
</gene>
<dbReference type="EMBL" id="JAUHJS010000004">
    <property type="protein sequence ID" value="MDN4165738.1"/>
    <property type="molecule type" value="Genomic_DNA"/>
</dbReference>
<comment type="caution">
    <text evidence="1">The sequence shown here is derived from an EMBL/GenBank/DDBJ whole genome shotgun (WGS) entry which is preliminary data.</text>
</comment>
<reference evidence="1" key="1">
    <citation type="submission" date="2023-06" db="EMBL/GenBank/DDBJ databases">
        <title>Cytophagales bacterium Strain LB-30, isolated from soil.</title>
        <authorList>
            <person name="Liu B."/>
        </authorList>
    </citation>
    <scope>NUCLEOTIDE SEQUENCE</scope>
    <source>
        <strain evidence="1">LB-30</strain>
    </source>
</reference>
<evidence type="ECO:0008006" key="3">
    <source>
        <dbReference type="Google" id="ProtNLM"/>
    </source>
</evidence>
<evidence type="ECO:0000313" key="1">
    <source>
        <dbReference type="EMBL" id="MDN4165738.1"/>
    </source>
</evidence>
<protein>
    <recommendedName>
        <fullName evidence="3">DUF1795 domain-containing protein</fullName>
    </recommendedName>
</protein>
<accession>A0ABT8F606</accession>
<name>A0ABT8F606_9BACT</name>
<dbReference type="Proteomes" id="UP001168552">
    <property type="component" value="Unassembled WGS sequence"/>
</dbReference>